<feature type="region of interest" description="Disordered" evidence="1">
    <location>
        <begin position="1"/>
        <end position="78"/>
    </location>
</feature>
<protein>
    <recommendedName>
        <fullName evidence="4">DUF2188 domain-containing protein</fullName>
    </recommendedName>
</protein>
<evidence type="ECO:0008006" key="4">
    <source>
        <dbReference type="Google" id="ProtNLM"/>
    </source>
</evidence>
<proteinExistence type="predicted"/>
<name>A0AB36J325_9BACL</name>
<evidence type="ECO:0000313" key="2">
    <source>
        <dbReference type="EMBL" id="OME10547.1"/>
    </source>
</evidence>
<dbReference type="Pfam" id="PF09954">
    <property type="entry name" value="DUF2188"/>
    <property type="match status" value="1"/>
</dbReference>
<dbReference type="RefSeq" id="WP_076138810.1">
    <property type="nucleotide sequence ID" value="NZ_MPTO01000047.1"/>
</dbReference>
<organism evidence="2 3">
    <name type="scientific">Paenibacillus odorifer</name>
    <dbReference type="NCBI Taxonomy" id="189426"/>
    <lineage>
        <taxon>Bacteria</taxon>
        <taxon>Bacillati</taxon>
        <taxon>Bacillota</taxon>
        <taxon>Bacilli</taxon>
        <taxon>Bacillales</taxon>
        <taxon>Paenibacillaceae</taxon>
        <taxon>Paenibacillus</taxon>
    </lineage>
</organism>
<dbReference type="InterPro" id="IPR018691">
    <property type="entry name" value="DUF2188"/>
</dbReference>
<gene>
    <name evidence="2" type="ORF">BSK47_30550</name>
</gene>
<reference evidence="2 3" key="1">
    <citation type="submission" date="2016-10" db="EMBL/GenBank/DDBJ databases">
        <title>Paenibacillus species isolates.</title>
        <authorList>
            <person name="Beno S.M."/>
        </authorList>
    </citation>
    <scope>NUCLEOTIDE SEQUENCE [LARGE SCALE GENOMIC DNA]</scope>
    <source>
        <strain evidence="2 3">FSL H7-0918</strain>
    </source>
</reference>
<comment type="caution">
    <text evidence="2">The sequence shown here is derived from an EMBL/GenBank/DDBJ whole genome shotgun (WGS) entry which is preliminary data.</text>
</comment>
<dbReference type="AlphaFoldDB" id="A0AB36J325"/>
<feature type="compositionally biased region" description="Basic and acidic residues" evidence="1">
    <location>
        <begin position="29"/>
        <end position="60"/>
    </location>
</feature>
<evidence type="ECO:0000256" key="1">
    <source>
        <dbReference type="SAM" id="MobiDB-lite"/>
    </source>
</evidence>
<sequence>MTKDKKPPVHTVPNPKGGWDNKQGGKTVSHGDTKTEAQKAGRDQAKKDSTEHRIHNKDGKIAQSNSYGNDPNPPKDKK</sequence>
<accession>A0AB36J325</accession>
<dbReference type="Proteomes" id="UP000187323">
    <property type="component" value="Unassembled WGS sequence"/>
</dbReference>
<evidence type="ECO:0000313" key="3">
    <source>
        <dbReference type="Proteomes" id="UP000187323"/>
    </source>
</evidence>
<dbReference type="EMBL" id="MPTO01000047">
    <property type="protein sequence ID" value="OME10547.1"/>
    <property type="molecule type" value="Genomic_DNA"/>
</dbReference>